<comment type="caution">
    <text evidence="1">The sequence shown here is derived from an EMBL/GenBank/DDBJ whole genome shotgun (WGS) entry which is preliminary data.</text>
</comment>
<protein>
    <submittedName>
        <fullName evidence="1">Uncharacterized protein</fullName>
    </submittedName>
</protein>
<sequence length="85" mass="9679">MAEHRNNKWNNLLGSLNEGSNAWTRFYGLNRALIRKRLPSRPLKDSSGKTIFDPKSKADLLADSLETQFRSLLETSSSILWSTIN</sequence>
<evidence type="ECO:0000313" key="2">
    <source>
        <dbReference type="Proteomes" id="UP001160148"/>
    </source>
</evidence>
<gene>
    <name evidence="1" type="ORF">MEUPH1_LOCUS20558</name>
</gene>
<accession>A0AAV0XD81</accession>
<dbReference type="Proteomes" id="UP001160148">
    <property type="component" value="Unassembled WGS sequence"/>
</dbReference>
<dbReference type="EMBL" id="CARXXK010000004">
    <property type="protein sequence ID" value="CAI6365908.1"/>
    <property type="molecule type" value="Genomic_DNA"/>
</dbReference>
<name>A0AAV0XD81_9HEMI</name>
<reference evidence="1 2" key="1">
    <citation type="submission" date="2023-01" db="EMBL/GenBank/DDBJ databases">
        <authorList>
            <person name="Whitehead M."/>
        </authorList>
    </citation>
    <scope>NUCLEOTIDE SEQUENCE [LARGE SCALE GENOMIC DNA]</scope>
</reference>
<organism evidence="1 2">
    <name type="scientific">Macrosiphum euphorbiae</name>
    <name type="common">potato aphid</name>
    <dbReference type="NCBI Taxonomy" id="13131"/>
    <lineage>
        <taxon>Eukaryota</taxon>
        <taxon>Metazoa</taxon>
        <taxon>Ecdysozoa</taxon>
        <taxon>Arthropoda</taxon>
        <taxon>Hexapoda</taxon>
        <taxon>Insecta</taxon>
        <taxon>Pterygota</taxon>
        <taxon>Neoptera</taxon>
        <taxon>Paraneoptera</taxon>
        <taxon>Hemiptera</taxon>
        <taxon>Sternorrhyncha</taxon>
        <taxon>Aphidomorpha</taxon>
        <taxon>Aphidoidea</taxon>
        <taxon>Aphididae</taxon>
        <taxon>Macrosiphini</taxon>
        <taxon>Macrosiphum</taxon>
    </lineage>
</organism>
<dbReference type="AlphaFoldDB" id="A0AAV0XD81"/>
<keyword evidence="2" id="KW-1185">Reference proteome</keyword>
<evidence type="ECO:0000313" key="1">
    <source>
        <dbReference type="EMBL" id="CAI6365908.1"/>
    </source>
</evidence>
<proteinExistence type="predicted"/>